<dbReference type="PANTHER" id="PTHR15092">
    <property type="entry name" value="POLY A -SPECIFIC RIBONUCLEASE/TARGET OF EGR1, MEMBER 1"/>
    <property type="match status" value="1"/>
</dbReference>
<keyword evidence="4" id="KW-1185">Reference proteome</keyword>
<dbReference type="GO" id="GO:0000289">
    <property type="term" value="P:nuclear-transcribed mRNA poly(A) tail shortening"/>
    <property type="evidence" value="ECO:0007669"/>
    <property type="project" value="TreeGrafter"/>
</dbReference>
<evidence type="ECO:0000256" key="2">
    <source>
        <dbReference type="SAM" id="Phobius"/>
    </source>
</evidence>
<dbReference type="AlphaFoldDB" id="E2BNY4"/>
<dbReference type="GO" id="GO:0005634">
    <property type="term" value="C:nucleus"/>
    <property type="evidence" value="ECO:0007669"/>
    <property type="project" value="TreeGrafter"/>
</dbReference>
<dbReference type="OrthoDB" id="414075at2759"/>
<evidence type="ECO:0000313" key="3">
    <source>
        <dbReference type="EMBL" id="EFN82576.1"/>
    </source>
</evidence>
<dbReference type="Proteomes" id="UP000008237">
    <property type="component" value="Unassembled WGS sequence"/>
</dbReference>
<keyword evidence="2" id="KW-0812">Transmembrane</keyword>
<dbReference type="GO" id="GO:1990432">
    <property type="term" value="P:siRNA 3'-end processing"/>
    <property type="evidence" value="ECO:0007669"/>
    <property type="project" value="TreeGrafter"/>
</dbReference>
<dbReference type="SUPFAM" id="SSF53098">
    <property type="entry name" value="Ribonuclease H-like"/>
    <property type="match status" value="1"/>
</dbReference>
<name>E2BNY4_HARSA</name>
<evidence type="ECO:0000256" key="1">
    <source>
        <dbReference type="ARBA" id="ARBA00008372"/>
    </source>
</evidence>
<feature type="transmembrane region" description="Helical" evidence="2">
    <location>
        <begin position="334"/>
        <end position="354"/>
    </location>
</feature>
<dbReference type="GO" id="GO:0000175">
    <property type="term" value="F:3'-5'-RNA exonuclease activity"/>
    <property type="evidence" value="ECO:0007669"/>
    <property type="project" value="TreeGrafter"/>
</dbReference>
<keyword evidence="2" id="KW-1133">Transmembrane helix</keyword>
<protein>
    <submittedName>
        <fullName evidence="3">Poly(A)-specific ribonuclease PARN-like domain-containing protein 1</fullName>
    </submittedName>
</protein>
<dbReference type="STRING" id="610380.E2BNY4"/>
<dbReference type="OMA" id="SCERERC"/>
<dbReference type="PANTHER" id="PTHR15092:SF22">
    <property type="entry name" value="POLY(A)-SPECIFIC RIBONUCLEASE PNLDC1"/>
    <property type="match status" value="1"/>
</dbReference>
<dbReference type="InterPro" id="IPR006941">
    <property type="entry name" value="RNase_CAF1"/>
</dbReference>
<accession>E2BNY4</accession>
<dbReference type="InterPro" id="IPR051181">
    <property type="entry name" value="CAF1_poly(A)_ribonucleases"/>
</dbReference>
<gene>
    <name evidence="3" type="ORF">EAI_00866</name>
</gene>
<reference evidence="3 4" key="1">
    <citation type="journal article" date="2010" name="Science">
        <title>Genomic comparison of the ants Camponotus floridanus and Harpegnathos saltator.</title>
        <authorList>
            <person name="Bonasio R."/>
            <person name="Zhang G."/>
            <person name="Ye C."/>
            <person name="Mutti N.S."/>
            <person name="Fang X."/>
            <person name="Qin N."/>
            <person name="Donahue G."/>
            <person name="Yang P."/>
            <person name="Li Q."/>
            <person name="Li C."/>
            <person name="Zhang P."/>
            <person name="Huang Z."/>
            <person name="Berger S.L."/>
            <person name="Reinberg D."/>
            <person name="Wang J."/>
            <person name="Liebig J."/>
        </authorList>
    </citation>
    <scope>NUCLEOTIDE SEQUENCE [LARGE SCALE GENOMIC DNA]</scope>
    <source>
        <strain evidence="3 4">R22 G/1</strain>
    </source>
</reference>
<evidence type="ECO:0000313" key="4">
    <source>
        <dbReference type="Proteomes" id="UP000008237"/>
    </source>
</evidence>
<dbReference type="GO" id="GO:0005783">
    <property type="term" value="C:endoplasmic reticulum"/>
    <property type="evidence" value="ECO:0007669"/>
    <property type="project" value="TreeGrafter"/>
</dbReference>
<dbReference type="GO" id="GO:0003723">
    <property type="term" value="F:RNA binding"/>
    <property type="evidence" value="ECO:0007669"/>
    <property type="project" value="TreeGrafter"/>
</dbReference>
<dbReference type="GO" id="GO:1990431">
    <property type="term" value="P:priRNA 3'-end processing"/>
    <property type="evidence" value="ECO:0007669"/>
    <property type="project" value="TreeGrafter"/>
</dbReference>
<dbReference type="Pfam" id="PF04857">
    <property type="entry name" value="CAF1"/>
    <property type="match status" value="1"/>
</dbReference>
<proteinExistence type="inferred from homology"/>
<sequence>MNDVTNNNFKEIYPQLEHTLKNATFIAIDSEFSGIKDENIKTSLFDSIEERYDKNRNIIRPYIIVQFGITAFQRIHDENQYNAEIFNFFILPKSIPSKNRQVLWDVSSMEFLAEHEFDFNKLAHHSIPYIDEQEKEILQQQIQQNTLIYNIKQVISFTEEDTLKNTINEVAKWLATNIDETNSFKIKTSSPNLQYLMHKELRKHFPNIWTLSGNESVTVIKVEPNTREILSEEEDLILENALLESYMGFSKVFNLLVTLKKPIIGHNVLLDLMFMYQQFYKPLPQKWKTNSLGGLFDYFTKFGYYSDYDLKYEIYSPVPKIRLNNELIYSDGRYLSLVYIIVTLLFSYVVIEYYY</sequence>
<organism evidence="4">
    <name type="scientific">Harpegnathos saltator</name>
    <name type="common">Jerdon's jumping ant</name>
    <dbReference type="NCBI Taxonomy" id="610380"/>
    <lineage>
        <taxon>Eukaryota</taxon>
        <taxon>Metazoa</taxon>
        <taxon>Ecdysozoa</taxon>
        <taxon>Arthropoda</taxon>
        <taxon>Hexapoda</taxon>
        <taxon>Insecta</taxon>
        <taxon>Pterygota</taxon>
        <taxon>Neoptera</taxon>
        <taxon>Endopterygota</taxon>
        <taxon>Hymenoptera</taxon>
        <taxon>Apocrita</taxon>
        <taxon>Aculeata</taxon>
        <taxon>Formicoidea</taxon>
        <taxon>Formicidae</taxon>
        <taxon>Ponerinae</taxon>
        <taxon>Ponerini</taxon>
        <taxon>Harpegnathos</taxon>
    </lineage>
</organism>
<keyword evidence="2" id="KW-0472">Membrane</keyword>
<dbReference type="Gene3D" id="3.30.420.10">
    <property type="entry name" value="Ribonuclease H-like superfamily/Ribonuclease H"/>
    <property type="match status" value="2"/>
</dbReference>
<comment type="similarity">
    <text evidence="1">Belongs to the CAF1 family.</text>
</comment>
<dbReference type="EMBL" id="GL449511">
    <property type="protein sequence ID" value="EFN82576.1"/>
    <property type="molecule type" value="Genomic_DNA"/>
</dbReference>
<dbReference type="InterPro" id="IPR036397">
    <property type="entry name" value="RNaseH_sf"/>
</dbReference>
<dbReference type="InParanoid" id="E2BNY4"/>
<dbReference type="InterPro" id="IPR012337">
    <property type="entry name" value="RNaseH-like_sf"/>
</dbReference>